<dbReference type="OrthoDB" id="982116at2"/>
<evidence type="ECO:0000313" key="8">
    <source>
        <dbReference type="EMBL" id="KJF43294.1"/>
    </source>
</evidence>
<dbReference type="PANTHER" id="PTHR36115">
    <property type="entry name" value="PROLINE-RICH ANTIGEN HOMOLOG-RELATED"/>
    <property type="match status" value="1"/>
</dbReference>
<evidence type="ECO:0000256" key="5">
    <source>
        <dbReference type="ARBA" id="ARBA00023136"/>
    </source>
</evidence>
<dbReference type="AlphaFoldDB" id="A0A0D8J993"/>
<name>A0A0D8J993_9BACT</name>
<organism evidence="8 9">
    <name type="scientific">Draconibacterium sediminis</name>
    <dbReference type="NCBI Taxonomy" id="1544798"/>
    <lineage>
        <taxon>Bacteria</taxon>
        <taxon>Pseudomonadati</taxon>
        <taxon>Bacteroidota</taxon>
        <taxon>Bacteroidia</taxon>
        <taxon>Marinilabiliales</taxon>
        <taxon>Prolixibacteraceae</taxon>
        <taxon>Draconibacterium</taxon>
    </lineage>
</organism>
<dbReference type="PANTHER" id="PTHR36115:SF9">
    <property type="entry name" value="LMO1584 PROTEIN"/>
    <property type="match status" value="1"/>
</dbReference>
<dbReference type="EMBL" id="JRHC01000003">
    <property type="protein sequence ID" value="KJF43294.1"/>
    <property type="molecule type" value="Genomic_DNA"/>
</dbReference>
<dbReference type="STRING" id="1544798.LH29_13685"/>
<proteinExistence type="predicted"/>
<dbReference type="GO" id="GO:0005886">
    <property type="term" value="C:plasma membrane"/>
    <property type="evidence" value="ECO:0007669"/>
    <property type="project" value="UniProtKB-SubCell"/>
</dbReference>
<feature type="transmembrane region" description="Helical" evidence="6">
    <location>
        <begin position="46"/>
        <end position="73"/>
    </location>
</feature>
<reference evidence="8 9" key="1">
    <citation type="submission" date="2014-09" db="EMBL/GenBank/DDBJ databases">
        <title>Draft Genome Sequence of Draconibacterium sp. JN14CK-3.</title>
        <authorList>
            <person name="Dong C."/>
            <person name="Lai Q."/>
            <person name="Shao Z."/>
        </authorList>
    </citation>
    <scope>NUCLEOTIDE SEQUENCE [LARGE SCALE GENOMIC DNA]</scope>
    <source>
        <strain evidence="8 9">JN14CK-3</strain>
    </source>
</reference>
<dbReference type="RefSeq" id="WP_045030524.1">
    <property type="nucleotide sequence ID" value="NZ_JRHC01000003.1"/>
</dbReference>
<sequence length="137" mass="15279">MENQNYPGVFVRVKAVITDSVILLIFMLGIVALFDRFENVPDIARIAAFVFIFLLYDPLFTSIFGGTIGHFLLGIRVKPANNPHKNILFPLAVFRYIIKALLGWLSLITVGGNKTGKAIHDMAVQSIVVFKNQTETL</sequence>
<evidence type="ECO:0000259" key="7">
    <source>
        <dbReference type="Pfam" id="PF06271"/>
    </source>
</evidence>
<dbReference type="Pfam" id="PF06271">
    <property type="entry name" value="RDD"/>
    <property type="match status" value="1"/>
</dbReference>
<evidence type="ECO:0000256" key="3">
    <source>
        <dbReference type="ARBA" id="ARBA00022692"/>
    </source>
</evidence>
<dbReference type="InterPro" id="IPR010432">
    <property type="entry name" value="RDD"/>
</dbReference>
<dbReference type="InterPro" id="IPR051791">
    <property type="entry name" value="Pra-immunoreactive"/>
</dbReference>
<comment type="caution">
    <text evidence="8">The sequence shown here is derived from an EMBL/GenBank/DDBJ whole genome shotgun (WGS) entry which is preliminary data.</text>
</comment>
<evidence type="ECO:0000256" key="4">
    <source>
        <dbReference type="ARBA" id="ARBA00022989"/>
    </source>
</evidence>
<keyword evidence="5 6" id="KW-0472">Membrane</keyword>
<feature type="transmembrane region" description="Helical" evidence="6">
    <location>
        <begin position="15"/>
        <end position="34"/>
    </location>
</feature>
<keyword evidence="2" id="KW-1003">Cell membrane</keyword>
<accession>A0A0D8J993</accession>
<evidence type="ECO:0000313" key="9">
    <source>
        <dbReference type="Proteomes" id="UP000032544"/>
    </source>
</evidence>
<evidence type="ECO:0000256" key="6">
    <source>
        <dbReference type="SAM" id="Phobius"/>
    </source>
</evidence>
<gene>
    <name evidence="8" type="ORF">LH29_13685</name>
</gene>
<keyword evidence="9" id="KW-1185">Reference proteome</keyword>
<protein>
    <recommendedName>
        <fullName evidence="7">RDD domain-containing protein</fullName>
    </recommendedName>
</protein>
<feature type="domain" description="RDD" evidence="7">
    <location>
        <begin position="6"/>
        <end position="123"/>
    </location>
</feature>
<evidence type="ECO:0000256" key="1">
    <source>
        <dbReference type="ARBA" id="ARBA00004651"/>
    </source>
</evidence>
<keyword evidence="4 6" id="KW-1133">Transmembrane helix</keyword>
<dbReference type="Proteomes" id="UP000032544">
    <property type="component" value="Unassembled WGS sequence"/>
</dbReference>
<evidence type="ECO:0000256" key="2">
    <source>
        <dbReference type="ARBA" id="ARBA00022475"/>
    </source>
</evidence>
<keyword evidence="3 6" id="KW-0812">Transmembrane</keyword>
<feature type="transmembrane region" description="Helical" evidence="6">
    <location>
        <begin position="93"/>
        <end position="112"/>
    </location>
</feature>
<comment type="subcellular location">
    <subcellularLocation>
        <location evidence="1">Cell membrane</location>
        <topology evidence="1">Multi-pass membrane protein</topology>
    </subcellularLocation>
</comment>